<proteinExistence type="predicted"/>
<keyword evidence="2" id="KW-1185">Reference proteome</keyword>
<dbReference type="AlphaFoldDB" id="A0A5P1FDH9"/>
<dbReference type="Proteomes" id="UP000243459">
    <property type="component" value="Chromosome 3"/>
</dbReference>
<reference evidence="2" key="1">
    <citation type="journal article" date="2017" name="Nat. Commun.">
        <title>The asparagus genome sheds light on the origin and evolution of a young Y chromosome.</title>
        <authorList>
            <person name="Harkess A."/>
            <person name="Zhou J."/>
            <person name="Xu C."/>
            <person name="Bowers J.E."/>
            <person name="Van der Hulst R."/>
            <person name="Ayyampalayam S."/>
            <person name="Mercati F."/>
            <person name="Riccardi P."/>
            <person name="McKain M.R."/>
            <person name="Kakrana A."/>
            <person name="Tang H."/>
            <person name="Ray J."/>
            <person name="Groenendijk J."/>
            <person name="Arikit S."/>
            <person name="Mathioni S.M."/>
            <person name="Nakano M."/>
            <person name="Shan H."/>
            <person name="Telgmann-Rauber A."/>
            <person name="Kanno A."/>
            <person name="Yue Z."/>
            <person name="Chen H."/>
            <person name="Li W."/>
            <person name="Chen Y."/>
            <person name="Xu X."/>
            <person name="Zhang Y."/>
            <person name="Luo S."/>
            <person name="Chen H."/>
            <person name="Gao J."/>
            <person name="Mao Z."/>
            <person name="Pires J.C."/>
            <person name="Luo M."/>
            <person name="Kudrna D."/>
            <person name="Wing R.A."/>
            <person name="Meyers B.C."/>
            <person name="Yi K."/>
            <person name="Kong H."/>
            <person name="Lavrijsen P."/>
            <person name="Sunseri F."/>
            <person name="Falavigna A."/>
            <person name="Ye Y."/>
            <person name="Leebens-Mack J.H."/>
            <person name="Chen G."/>
        </authorList>
    </citation>
    <scope>NUCLEOTIDE SEQUENCE [LARGE SCALE GENOMIC DNA]</scope>
    <source>
        <strain evidence="2">cv. DH0086</strain>
    </source>
</reference>
<evidence type="ECO:0000313" key="2">
    <source>
        <dbReference type="Proteomes" id="UP000243459"/>
    </source>
</evidence>
<name>A0A5P1FDH9_ASPOF</name>
<gene>
    <name evidence="1" type="ORF">A4U43_C03F24050</name>
</gene>
<evidence type="ECO:0000313" key="1">
    <source>
        <dbReference type="EMBL" id="ONK76114.1"/>
    </source>
</evidence>
<organism evidence="1 2">
    <name type="scientific">Asparagus officinalis</name>
    <name type="common">Garden asparagus</name>
    <dbReference type="NCBI Taxonomy" id="4686"/>
    <lineage>
        <taxon>Eukaryota</taxon>
        <taxon>Viridiplantae</taxon>
        <taxon>Streptophyta</taxon>
        <taxon>Embryophyta</taxon>
        <taxon>Tracheophyta</taxon>
        <taxon>Spermatophyta</taxon>
        <taxon>Magnoliopsida</taxon>
        <taxon>Liliopsida</taxon>
        <taxon>Asparagales</taxon>
        <taxon>Asparagaceae</taxon>
        <taxon>Asparagoideae</taxon>
        <taxon>Asparagus</taxon>
    </lineage>
</organism>
<dbReference type="EMBL" id="CM007383">
    <property type="protein sequence ID" value="ONK76114.1"/>
    <property type="molecule type" value="Genomic_DNA"/>
</dbReference>
<sequence>MEALLEIDSMEIIAICKVLVFMNLGLIPDGIIETLPPLNGNSKSSSNGEVGLELNAPSRLHLVGDGRHQDVSAVLAAGLVRGNFAWGEEVGRGDEAEEAPVGAAELGLSYLGAVVLGLDLSCSAGAAFSPHFLFLFL</sequence>
<dbReference type="Gramene" id="ONK76114">
    <property type="protein sequence ID" value="ONK76114"/>
    <property type="gene ID" value="A4U43_C03F24050"/>
</dbReference>
<protein>
    <submittedName>
        <fullName evidence="1">Uncharacterized protein</fullName>
    </submittedName>
</protein>
<accession>A0A5P1FDH9</accession>